<evidence type="ECO:0000259" key="4">
    <source>
        <dbReference type="Pfam" id="PF00294"/>
    </source>
</evidence>
<dbReference type="SUPFAM" id="SSF53613">
    <property type="entry name" value="Ribokinase-like"/>
    <property type="match status" value="1"/>
</dbReference>
<dbReference type="GO" id="GO:0016301">
    <property type="term" value="F:kinase activity"/>
    <property type="evidence" value="ECO:0007669"/>
    <property type="project" value="UniProtKB-KW"/>
</dbReference>
<evidence type="ECO:0000313" key="6">
    <source>
        <dbReference type="Proteomes" id="UP000280417"/>
    </source>
</evidence>
<protein>
    <submittedName>
        <fullName evidence="5">Ribokinase</fullName>
    </submittedName>
</protein>
<keyword evidence="2" id="KW-0808">Transferase</keyword>
<dbReference type="Gene3D" id="3.40.1190.20">
    <property type="match status" value="1"/>
</dbReference>
<dbReference type="InterPro" id="IPR029056">
    <property type="entry name" value="Ribokinase-like"/>
</dbReference>
<name>A0A662DF54_UNCAE</name>
<accession>A0A662DF54</accession>
<dbReference type="PRINTS" id="PR00990">
    <property type="entry name" value="RIBOKINASE"/>
</dbReference>
<dbReference type="PANTHER" id="PTHR43085">
    <property type="entry name" value="HEXOKINASE FAMILY MEMBER"/>
    <property type="match status" value="1"/>
</dbReference>
<dbReference type="Pfam" id="PF00294">
    <property type="entry name" value="PfkB"/>
    <property type="match status" value="1"/>
</dbReference>
<gene>
    <name evidence="5" type="ORF">DRJ04_05540</name>
</gene>
<dbReference type="EMBL" id="QMQA01000139">
    <property type="protein sequence ID" value="RLE12782.1"/>
    <property type="molecule type" value="Genomic_DNA"/>
</dbReference>
<feature type="domain" description="Carbohydrate kinase PfkB" evidence="4">
    <location>
        <begin position="196"/>
        <end position="312"/>
    </location>
</feature>
<dbReference type="AlphaFoldDB" id="A0A662DF54"/>
<reference evidence="5 6" key="1">
    <citation type="submission" date="2018-06" db="EMBL/GenBank/DDBJ databases">
        <title>Extensive metabolic versatility and redundancy in microbially diverse, dynamic hydrothermal sediments.</title>
        <authorList>
            <person name="Dombrowski N."/>
            <person name="Teske A."/>
            <person name="Baker B.J."/>
        </authorList>
    </citation>
    <scope>NUCLEOTIDE SEQUENCE [LARGE SCALE GENOMIC DNA]</scope>
    <source>
        <strain evidence="5">B3_G15</strain>
    </source>
</reference>
<dbReference type="InterPro" id="IPR011611">
    <property type="entry name" value="PfkB_dom"/>
</dbReference>
<dbReference type="InterPro" id="IPR002139">
    <property type="entry name" value="Ribo/fructo_kinase"/>
</dbReference>
<keyword evidence="3 5" id="KW-0418">Kinase</keyword>
<evidence type="ECO:0000256" key="2">
    <source>
        <dbReference type="ARBA" id="ARBA00022679"/>
    </source>
</evidence>
<comment type="caution">
    <text evidence="5">The sequence shown here is derived from an EMBL/GenBank/DDBJ whole genome shotgun (WGS) entry which is preliminary data.</text>
</comment>
<sequence>MLPIFKAYSIKDLLQHFPDKKLEKAGGIKVKVVDVCVIGHVTRDIIKINNRERVLPGGTAYYTSIALKNLGLNVAVVTKIGNSDRYLLNDLNKNNIVVFLKVDSVTTVFENSYDGYFKRKSCRMQKVQSIARPFFIEDIPDVTPMIFHIGSLTKGDVPPEVLKFLAKKSIISLDVQGFVREVVQGCVKVKDWEIKEEALSFVDILKANEEEAKILTGEKDMKRAARTLSAFGPKEVIITSGSNGSLIYCQGEFYSIPSYPPERIVDPTGCGDTYIAGYLYKRLKSSTSSPDFTDIGKFSAATASLKLKRHGPFEGTGEDVEDFLKMRDEI</sequence>
<evidence type="ECO:0000256" key="3">
    <source>
        <dbReference type="ARBA" id="ARBA00022777"/>
    </source>
</evidence>
<dbReference type="Proteomes" id="UP000280417">
    <property type="component" value="Unassembled WGS sequence"/>
</dbReference>
<organism evidence="5 6">
    <name type="scientific">Aerophobetes bacterium</name>
    <dbReference type="NCBI Taxonomy" id="2030807"/>
    <lineage>
        <taxon>Bacteria</taxon>
        <taxon>Candidatus Aerophobota</taxon>
    </lineage>
</organism>
<proteinExistence type="inferred from homology"/>
<dbReference type="PANTHER" id="PTHR43085:SF57">
    <property type="entry name" value="CARBOHYDRATE KINASE PFKB DOMAIN-CONTAINING PROTEIN"/>
    <property type="match status" value="1"/>
</dbReference>
<evidence type="ECO:0000313" key="5">
    <source>
        <dbReference type="EMBL" id="RLE12782.1"/>
    </source>
</evidence>
<evidence type="ECO:0000256" key="1">
    <source>
        <dbReference type="ARBA" id="ARBA00010688"/>
    </source>
</evidence>
<comment type="similarity">
    <text evidence="1">Belongs to the carbohydrate kinase PfkB family.</text>
</comment>
<dbReference type="InterPro" id="IPR050306">
    <property type="entry name" value="PfkB_Carbo_kinase"/>
</dbReference>